<dbReference type="Pfam" id="PF13102">
    <property type="entry name" value="Phage_int_SAM_5"/>
    <property type="match status" value="1"/>
</dbReference>
<dbReference type="InterPro" id="IPR011010">
    <property type="entry name" value="DNA_brk_join_enz"/>
</dbReference>
<dbReference type="SUPFAM" id="SSF56349">
    <property type="entry name" value="DNA breaking-rejoining enzymes"/>
    <property type="match status" value="1"/>
</dbReference>
<dbReference type="KEGG" id="smul:SMUL_0042"/>
<proteinExistence type="inferred from homology"/>
<dbReference type="InterPro" id="IPR025269">
    <property type="entry name" value="SAM-like_dom"/>
</dbReference>
<feature type="domain" description="Tyr recombinase" evidence="6">
    <location>
        <begin position="177"/>
        <end position="359"/>
    </location>
</feature>
<dbReference type="GO" id="GO:0015074">
    <property type="term" value="P:DNA integration"/>
    <property type="evidence" value="ECO:0007669"/>
    <property type="project" value="UniProtKB-KW"/>
</dbReference>
<evidence type="ECO:0000259" key="7">
    <source>
        <dbReference type="PROSITE" id="PS51900"/>
    </source>
</evidence>
<keyword evidence="3 5" id="KW-0238">DNA-binding</keyword>
<evidence type="ECO:0000259" key="6">
    <source>
        <dbReference type="PROSITE" id="PS51898"/>
    </source>
</evidence>
<evidence type="ECO:0000256" key="3">
    <source>
        <dbReference type="ARBA" id="ARBA00023125"/>
    </source>
</evidence>
<comment type="similarity">
    <text evidence="1">Belongs to the 'phage' integrase family.</text>
</comment>
<sequence>MFTFKRGDFKYVFEYDTDEELDKYLKKVEESYARTLSSEALQKKCDVIKQHYTEVQKIVKKEEAYPKEKSSYNFYDLEVKFVVYKKNLEKVGERSYRAYSTTFNKLKEFFKRDNIDSLTIEDFERFRDYLKSKKLAHKTINNYLSYTKDFVEWGVSRKLIKENNARNVENLAENATKKKKTNYTDKEINNILSFDFEQEFKDIFLIATHTGMRVGEIHALKPESIKQDEETGIYYFDIEKSKTTAGERQVPIHKDILERVLKMKFPLLYDKKKKMEMTDNGAQKAILKQLYRVIAQTGDKTFHTLRGKFMEKCFVKYPKKDYLYTIQEIVGHSKEEKASLSIDTYAKGFHLLLKKEIVDSVSY</sequence>
<dbReference type="InterPro" id="IPR044068">
    <property type="entry name" value="CB"/>
</dbReference>
<dbReference type="EMBL" id="CP007201">
    <property type="protein sequence ID" value="AHJ11330.1"/>
    <property type="molecule type" value="Genomic_DNA"/>
</dbReference>
<evidence type="ECO:0000256" key="5">
    <source>
        <dbReference type="PROSITE-ProRule" id="PRU01248"/>
    </source>
</evidence>
<organism evidence="8 9">
    <name type="scientific">Sulfurospirillum multivorans (strain DM 12446 / JCM 15788 / NBRC 109480)</name>
    <dbReference type="NCBI Taxonomy" id="1150621"/>
    <lineage>
        <taxon>Bacteria</taxon>
        <taxon>Pseudomonadati</taxon>
        <taxon>Campylobacterota</taxon>
        <taxon>Epsilonproteobacteria</taxon>
        <taxon>Campylobacterales</taxon>
        <taxon>Sulfurospirillaceae</taxon>
        <taxon>Sulfurospirillum</taxon>
    </lineage>
</organism>
<evidence type="ECO:0000256" key="1">
    <source>
        <dbReference type="ARBA" id="ARBA00008857"/>
    </source>
</evidence>
<dbReference type="GO" id="GO:0006310">
    <property type="term" value="P:DNA recombination"/>
    <property type="evidence" value="ECO:0007669"/>
    <property type="project" value="UniProtKB-KW"/>
</dbReference>
<evidence type="ECO:0000256" key="2">
    <source>
        <dbReference type="ARBA" id="ARBA00022908"/>
    </source>
</evidence>
<dbReference type="Proteomes" id="UP000019322">
    <property type="component" value="Chromosome"/>
</dbReference>
<gene>
    <name evidence="8" type="ORF">SMUL_0042</name>
</gene>
<dbReference type="PANTHER" id="PTHR30349:SF41">
    <property type="entry name" value="INTEGRASE_RECOMBINASE PROTEIN MJ0367-RELATED"/>
    <property type="match status" value="1"/>
</dbReference>
<protein>
    <submittedName>
        <fullName evidence="8">Integrase</fullName>
    </submittedName>
</protein>
<dbReference type="PROSITE" id="PS51898">
    <property type="entry name" value="TYR_RECOMBINASE"/>
    <property type="match status" value="1"/>
</dbReference>
<dbReference type="RefSeq" id="WP_158506013.1">
    <property type="nucleotide sequence ID" value="NZ_CP007201.1"/>
</dbReference>
<reference evidence="8 9" key="1">
    <citation type="journal article" date="2014" name="Environ. Microbiol.">
        <title>Insights into organohalide respiration and the versatile catabolism of Sulfurospirillum multivorans gained from comparative genomics and physiological studies.</title>
        <authorList>
            <person name="Goris T."/>
            <person name="Schubert T."/>
            <person name="Gadkari J."/>
            <person name="Wubet T."/>
            <person name="Tarkka M."/>
            <person name="Buscot F."/>
            <person name="Adrian L."/>
            <person name="Diekert G."/>
        </authorList>
    </citation>
    <scope>NUCLEOTIDE SEQUENCE [LARGE SCALE GENOMIC DNA]</scope>
    <source>
        <strain evidence="9">DM 12446 / JCM 15788 / NBRC 109480</strain>
    </source>
</reference>
<dbReference type="AlphaFoldDB" id="A0AA86AIL7"/>
<keyword evidence="4" id="KW-0233">DNA recombination</keyword>
<dbReference type="InterPro" id="IPR050090">
    <property type="entry name" value="Tyrosine_recombinase_XerCD"/>
</dbReference>
<dbReference type="PANTHER" id="PTHR30349">
    <property type="entry name" value="PHAGE INTEGRASE-RELATED"/>
    <property type="match status" value="1"/>
</dbReference>
<feature type="domain" description="Core-binding (CB)" evidence="7">
    <location>
        <begin position="72"/>
        <end position="155"/>
    </location>
</feature>
<evidence type="ECO:0000313" key="9">
    <source>
        <dbReference type="Proteomes" id="UP000019322"/>
    </source>
</evidence>
<dbReference type="InterPro" id="IPR013762">
    <property type="entry name" value="Integrase-like_cat_sf"/>
</dbReference>
<dbReference type="InterPro" id="IPR002104">
    <property type="entry name" value="Integrase_catalytic"/>
</dbReference>
<evidence type="ECO:0000313" key="8">
    <source>
        <dbReference type="EMBL" id="AHJ11330.1"/>
    </source>
</evidence>
<dbReference type="GO" id="GO:0003677">
    <property type="term" value="F:DNA binding"/>
    <property type="evidence" value="ECO:0007669"/>
    <property type="project" value="UniProtKB-UniRule"/>
</dbReference>
<accession>A0AA86AIL7</accession>
<dbReference type="Gene3D" id="1.10.150.130">
    <property type="match status" value="1"/>
</dbReference>
<evidence type="ECO:0000256" key="4">
    <source>
        <dbReference type="ARBA" id="ARBA00023172"/>
    </source>
</evidence>
<dbReference type="InterPro" id="IPR010998">
    <property type="entry name" value="Integrase_recombinase_N"/>
</dbReference>
<dbReference type="PROSITE" id="PS51900">
    <property type="entry name" value="CB"/>
    <property type="match status" value="1"/>
</dbReference>
<dbReference type="Gene3D" id="1.10.443.10">
    <property type="entry name" value="Intergrase catalytic core"/>
    <property type="match status" value="1"/>
</dbReference>
<name>A0AA86AIL7_SULMK</name>
<keyword evidence="2" id="KW-0229">DNA integration</keyword>